<evidence type="ECO:0000313" key="3">
    <source>
        <dbReference type="Proteomes" id="UP001190700"/>
    </source>
</evidence>
<comment type="caution">
    <text evidence="2">The sequence shown here is derived from an EMBL/GenBank/DDBJ whole genome shotgun (WGS) entry which is preliminary data.</text>
</comment>
<evidence type="ECO:0000256" key="1">
    <source>
        <dbReference type="SAM" id="MobiDB-lite"/>
    </source>
</evidence>
<dbReference type="Proteomes" id="UP001190700">
    <property type="component" value="Unassembled WGS sequence"/>
</dbReference>
<protein>
    <submittedName>
        <fullName evidence="2">Uncharacterized protein</fullName>
    </submittedName>
</protein>
<feature type="compositionally biased region" description="Low complexity" evidence="1">
    <location>
        <begin position="69"/>
        <end position="80"/>
    </location>
</feature>
<feature type="region of interest" description="Disordered" evidence="1">
    <location>
        <begin position="1"/>
        <end position="85"/>
    </location>
</feature>
<accession>A0AAE0GAC9</accession>
<keyword evidence="3" id="KW-1185">Reference proteome</keyword>
<evidence type="ECO:0000313" key="2">
    <source>
        <dbReference type="EMBL" id="KAK3274347.1"/>
    </source>
</evidence>
<name>A0AAE0GAC9_9CHLO</name>
<dbReference type="EMBL" id="LGRX02007777">
    <property type="protein sequence ID" value="KAK3274347.1"/>
    <property type="molecule type" value="Genomic_DNA"/>
</dbReference>
<proteinExistence type="predicted"/>
<dbReference type="AlphaFoldDB" id="A0AAE0GAC9"/>
<reference evidence="2 3" key="1">
    <citation type="journal article" date="2015" name="Genome Biol. Evol.">
        <title>Comparative Genomics of a Bacterivorous Green Alga Reveals Evolutionary Causalities and Consequences of Phago-Mixotrophic Mode of Nutrition.</title>
        <authorList>
            <person name="Burns J.A."/>
            <person name="Paasch A."/>
            <person name="Narechania A."/>
            <person name="Kim E."/>
        </authorList>
    </citation>
    <scope>NUCLEOTIDE SEQUENCE [LARGE SCALE GENOMIC DNA]</scope>
    <source>
        <strain evidence="2 3">PLY_AMNH</strain>
    </source>
</reference>
<sequence>MTTRRAWRLLMTTLGRQQRRRRRRSQEQPRLTSSSPKLPGSYQEATRKREVQAAALSSAIREPSRSHSSRSTSKTGDSQSVADPVQDGTALPWLLTRIDVALAAEDQQDYPSLSLALGGANASSGAIGCGRKLLWHRRFVFPAAPSWTACVPRMWRGSPIPPGSLRPHRPYRRVNKDKTLGDGTKRGCVEKHAFTGPLPTPGGLRELLCWCGKQQPPGSTATPTKTLISAGHVALPRAEVRPPASVCNEICPPKLSASIQSDRLQNYLALNCPNGCPVPAASVVLDPCTDSAQLFEVQLMKLGPTFYRGLPFSPVAQTLEDRRSWQRLRVRSVFKSFLVAYTIDGPIYQPEEDTLRNLCNARASRVNTSMEPASPECGYLESSSHHQRSACWQWDLSDALWNNPRCRPHCDHTGVTTPVSKLGFCDAPRHQAEMATAFKRMLNGTVRKEGRSMCSGIFVDDGRSMCSGIFVDDGRSMCSGIFVDDGRSMCSGIFVDDGRSMCSGIFVENGHTVVDSELSLSETTARTRAEIARLETRRELCICPQDSVAIDRQGLHWAGDRAARDGSSQEHLTQHRGCRVILRTDSTTVMRIVNRQGTMSSELWPLAERTFKAAIEYDLDSAAEHTPGVETVVADGLSRFVRQKDGLDWQYRAGALHTLPCLMDDQSTLDGEADSAGGLWSWTPLGSGKRATIVAGGCTRCARFRHSYMKRFLDHGLPQSYMKRFLDHGLPQSYMKRFLDHGLPQSYMKRFLDHGLPQSYLKRFLDHGLPATGTDGLKRFLDHGLPATGTDVVCYAAYSVRLRGITLDSSTDRPLLGGRSVRHAELSALLKGRAGGLHRAAAGPGRHPQALELLPVLDKRDKKPSQAGDAWTLYTAAQHLPLWFPPRQEIAPPPAADSVALHPWGPPEGGTKSLRDFFDLVQETLSPYVLDSDKNVAARKPRSCHMSAELPALGLKPGELLED</sequence>
<gene>
    <name evidence="2" type="ORF">CYMTET_17463</name>
</gene>
<organism evidence="2 3">
    <name type="scientific">Cymbomonas tetramitiformis</name>
    <dbReference type="NCBI Taxonomy" id="36881"/>
    <lineage>
        <taxon>Eukaryota</taxon>
        <taxon>Viridiplantae</taxon>
        <taxon>Chlorophyta</taxon>
        <taxon>Pyramimonadophyceae</taxon>
        <taxon>Pyramimonadales</taxon>
        <taxon>Pyramimonadaceae</taxon>
        <taxon>Cymbomonas</taxon>
    </lineage>
</organism>